<keyword evidence="1" id="KW-0812">Transmembrane</keyword>
<dbReference type="EMBL" id="JAINDJ010000007">
    <property type="protein sequence ID" value="KAG9441099.1"/>
    <property type="molecule type" value="Genomic_DNA"/>
</dbReference>
<keyword evidence="1" id="KW-1133">Transmembrane helix</keyword>
<feature type="transmembrane region" description="Helical" evidence="1">
    <location>
        <begin position="480"/>
        <end position="504"/>
    </location>
</feature>
<sequence length="510" mass="58959">MEDNTSTIFTHLLDVKGLGEEQGKEEKRDVRIHFEIRGFEEEEEARETKGHGSHMEEYDEDLLKDVESAIEPFTEEYPTISIHIVPETIRRVQQDAYMPNYQRFSLLYTFDQVYPRESLKSHHATRHAHSILSRNPTRSLEDYLVAMSAYKDKIKMCHYVTVEIDLKQLLLLLFSGFFIVDVLLMFYEERLKPKVDTMCVSNIQDLWMDMLLLPNQVPFFSLQLIFDMAVVDKSKYPSLVDLSVNFFAQFVSLNTNVHLLESQRVHHLLHLIHCHLLPSNPQNPSSCEFHNPLKSIFSKLKNQLPCQYSKLPISTNSTDQLPSALTLKPIYSATRLTESGIKFRKKEGHGFMDITFKKGILEIPYIQINGNTHKLLRNLAAWEQCDSSVGTYFTSYSIFMDLIVNTEKDVDILSKSGIIRHTLGTDTEVASVFNNLSACLACRWEESFLPQLSINVNEYCDNKINIWWAKLMNDYFHSPWAGISLVAGILLILLNTIQSLFFIYNFLSSR</sequence>
<protein>
    <submittedName>
        <fullName evidence="2">Uncharacterized protein</fullName>
    </submittedName>
</protein>
<comment type="caution">
    <text evidence="2">The sequence shown here is derived from an EMBL/GenBank/DDBJ whole genome shotgun (WGS) entry which is preliminary data.</text>
</comment>
<evidence type="ECO:0000313" key="2">
    <source>
        <dbReference type="EMBL" id="KAG9441099.1"/>
    </source>
</evidence>
<dbReference type="PANTHER" id="PTHR31170">
    <property type="entry name" value="BNAC04G53230D PROTEIN"/>
    <property type="match status" value="1"/>
</dbReference>
<gene>
    <name evidence="2" type="ORF">H6P81_016953</name>
</gene>
<dbReference type="AlphaFoldDB" id="A0AAV7DYL2"/>
<proteinExistence type="predicted"/>
<keyword evidence="3" id="KW-1185">Reference proteome</keyword>
<dbReference type="Pfam" id="PF03140">
    <property type="entry name" value="DUF247"/>
    <property type="match status" value="1"/>
</dbReference>
<accession>A0AAV7DYL2</accession>
<reference evidence="2 3" key="1">
    <citation type="submission" date="2021-07" db="EMBL/GenBank/DDBJ databases">
        <title>The Aristolochia fimbriata genome: insights into angiosperm evolution, floral development and chemical biosynthesis.</title>
        <authorList>
            <person name="Jiao Y."/>
        </authorList>
    </citation>
    <scope>NUCLEOTIDE SEQUENCE [LARGE SCALE GENOMIC DNA]</scope>
    <source>
        <strain evidence="2">IBCAS-2021</strain>
        <tissue evidence="2">Leaf</tissue>
    </source>
</reference>
<dbReference type="InterPro" id="IPR004158">
    <property type="entry name" value="DUF247_pln"/>
</dbReference>
<evidence type="ECO:0000313" key="3">
    <source>
        <dbReference type="Proteomes" id="UP000825729"/>
    </source>
</evidence>
<name>A0AAV7DYL2_ARIFI</name>
<dbReference type="PANTHER" id="PTHR31170:SF25">
    <property type="entry name" value="BNAA09G04570D PROTEIN"/>
    <property type="match status" value="1"/>
</dbReference>
<dbReference type="Proteomes" id="UP000825729">
    <property type="component" value="Unassembled WGS sequence"/>
</dbReference>
<organism evidence="2 3">
    <name type="scientific">Aristolochia fimbriata</name>
    <name type="common">White veined hardy Dutchman's pipe vine</name>
    <dbReference type="NCBI Taxonomy" id="158543"/>
    <lineage>
        <taxon>Eukaryota</taxon>
        <taxon>Viridiplantae</taxon>
        <taxon>Streptophyta</taxon>
        <taxon>Embryophyta</taxon>
        <taxon>Tracheophyta</taxon>
        <taxon>Spermatophyta</taxon>
        <taxon>Magnoliopsida</taxon>
        <taxon>Magnoliidae</taxon>
        <taxon>Piperales</taxon>
        <taxon>Aristolochiaceae</taxon>
        <taxon>Aristolochia</taxon>
    </lineage>
</organism>
<keyword evidence="1" id="KW-0472">Membrane</keyword>
<evidence type="ECO:0000256" key="1">
    <source>
        <dbReference type="SAM" id="Phobius"/>
    </source>
</evidence>